<dbReference type="Proteomes" id="UP000245720">
    <property type="component" value="Unassembled WGS sequence"/>
</dbReference>
<organism evidence="1 2">
    <name type="scientific">Ruminococcus flavefaciens</name>
    <dbReference type="NCBI Taxonomy" id="1265"/>
    <lineage>
        <taxon>Bacteria</taxon>
        <taxon>Bacillati</taxon>
        <taxon>Bacillota</taxon>
        <taxon>Clostridia</taxon>
        <taxon>Eubacteriales</taxon>
        <taxon>Oscillospiraceae</taxon>
        <taxon>Ruminococcus</taxon>
    </lineage>
</organism>
<protein>
    <submittedName>
        <fullName evidence="1">Uncharacterized protein</fullName>
    </submittedName>
</protein>
<evidence type="ECO:0000313" key="1">
    <source>
        <dbReference type="EMBL" id="PWJ12254.1"/>
    </source>
</evidence>
<dbReference type="OrthoDB" id="1823101at2"/>
<evidence type="ECO:0000313" key="2">
    <source>
        <dbReference type="Proteomes" id="UP000245720"/>
    </source>
</evidence>
<name>A0A315XZU3_RUMFL</name>
<dbReference type="RefSeq" id="WP_109726713.1">
    <property type="nucleotide sequence ID" value="NZ_QGDI01000007.1"/>
</dbReference>
<dbReference type="EMBL" id="QGDI01000007">
    <property type="protein sequence ID" value="PWJ12254.1"/>
    <property type="molecule type" value="Genomic_DNA"/>
</dbReference>
<proteinExistence type="predicted"/>
<dbReference type="AlphaFoldDB" id="A0A315XZU3"/>
<comment type="caution">
    <text evidence="1">The sequence shown here is derived from an EMBL/GenBank/DDBJ whole genome shotgun (WGS) entry which is preliminary data.</text>
</comment>
<accession>A0A315XZU3</accession>
<gene>
    <name evidence="1" type="ORF">IE37_01944</name>
</gene>
<reference evidence="1 2" key="1">
    <citation type="submission" date="2018-05" db="EMBL/GenBank/DDBJ databases">
        <title>The Hungate 1000. A catalogue of reference genomes from the rumen microbiome.</title>
        <authorList>
            <person name="Kelly W."/>
        </authorList>
    </citation>
    <scope>NUCLEOTIDE SEQUENCE [LARGE SCALE GENOMIC DNA]</scope>
    <source>
        <strain evidence="1 2">SAb67</strain>
    </source>
</reference>
<sequence length="82" mass="8842">MDILDELAEKFALTLDSQLCNNSDYLKATAMLNELVREFPIKKATEIEDIAADLTAAAFNTGIRSGLKLGARIAIGLIGSDK</sequence>